<reference evidence="2" key="1">
    <citation type="submission" date="2020-05" db="EMBL/GenBank/DDBJ databases">
        <authorList>
            <person name="Chiriac C."/>
            <person name="Salcher M."/>
            <person name="Ghai R."/>
            <person name="Kavagutti S V."/>
        </authorList>
    </citation>
    <scope>NUCLEOTIDE SEQUENCE</scope>
</reference>
<evidence type="ECO:0000256" key="1">
    <source>
        <dbReference type="SAM" id="MobiDB-lite"/>
    </source>
</evidence>
<gene>
    <name evidence="2" type="ORF">UFOPK3662_01298</name>
</gene>
<dbReference type="EMBL" id="CAFBMW010000008">
    <property type="protein sequence ID" value="CAB4932174.1"/>
    <property type="molecule type" value="Genomic_DNA"/>
</dbReference>
<dbReference type="PROSITE" id="PS51318">
    <property type="entry name" value="TAT"/>
    <property type="match status" value="1"/>
</dbReference>
<evidence type="ECO:0000313" key="2">
    <source>
        <dbReference type="EMBL" id="CAB4932174.1"/>
    </source>
</evidence>
<name>A0A6J7IPI9_9ZZZZ</name>
<proteinExistence type="predicted"/>
<accession>A0A6J7IPI9</accession>
<feature type="region of interest" description="Disordered" evidence="1">
    <location>
        <begin position="193"/>
        <end position="217"/>
    </location>
</feature>
<dbReference type="AlphaFoldDB" id="A0A6J7IPI9"/>
<organism evidence="2">
    <name type="scientific">freshwater metagenome</name>
    <dbReference type="NCBI Taxonomy" id="449393"/>
    <lineage>
        <taxon>unclassified sequences</taxon>
        <taxon>metagenomes</taxon>
        <taxon>ecological metagenomes</taxon>
    </lineage>
</organism>
<dbReference type="InterPro" id="IPR006311">
    <property type="entry name" value="TAT_signal"/>
</dbReference>
<protein>
    <submittedName>
        <fullName evidence="2">Unannotated protein</fullName>
    </submittedName>
</protein>
<sequence>MSQTLNRRTVVRGIAWTTPVIAASTTAPAFAASRCAVAGGITVGPNVTTSYRAICSSQSQQTNPTTIKQVYGTGQLPQYIDICTCDQITGWYRWRETDTLSNFQIEVDGLHADQNGPSQGYRPAVFLDINDPVLGACRRFALTYRTSAERSRRNATNFSITWTLERSLGGQNGPWQEVDQFTRQVSIIRTTGNDAGDGTNFSQCSSQGRVAVPGISD</sequence>
<feature type="compositionally biased region" description="Polar residues" evidence="1">
    <location>
        <begin position="193"/>
        <end position="208"/>
    </location>
</feature>